<reference evidence="2" key="1">
    <citation type="submission" date="2022-11" db="UniProtKB">
        <authorList>
            <consortium name="WormBaseParasite"/>
        </authorList>
    </citation>
    <scope>IDENTIFICATION</scope>
</reference>
<keyword evidence="1" id="KW-1185">Reference proteome</keyword>
<sequence>MTNIWGNVSRIMQMKANKTVAIGYTQHDGFGTYVNAEEETTTYRQFLLDNESEKQIVYGFSMYKHAEQEKHDDFCFKVENLKK</sequence>
<dbReference type="AlphaFoldDB" id="A0A915JZU4"/>
<evidence type="ECO:0000313" key="1">
    <source>
        <dbReference type="Proteomes" id="UP000887565"/>
    </source>
</evidence>
<dbReference type="WBParaSite" id="nRc.2.0.1.t31168-RA">
    <property type="protein sequence ID" value="nRc.2.0.1.t31168-RA"/>
    <property type="gene ID" value="nRc.2.0.1.g31168"/>
</dbReference>
<protein>
    <submittedName>
        <fullName evidence="2">Uncharacterized protein</fullName>
    </submittedName>
</protein>
<organism evidence="1 2">
    <name type="scientific">Romanomermis culicivorax</name>
    <name type="common">Nematode worm</name>
    <dbReference type="NCBI Taxonomy" id="13658"/>
    <lineage>
        <taxon>Eukaryota</taxon>
        <taxon>Metazoa</taxon>
        <taxon>Ecdysozoa</taxon>
        <taxon>Nematoda</taxon>
        <taxon>Enoplea</taxon>
        <taxon>Dorylaimia</taxon>
        <taxon>Mermithida</taxon>
        <taxon>Mermithoidea</taxon>
        <taxon>Mermithidae</taxon>
        <taxon>Romanomermis</taxon>
    </lineage>
</organism>
<proteinExistence type="predicted"/>
<dbReference type="Proteomes" id="UP000887565">
    <property type="component" value="Unplaced"/>
</dbReference>
<accession>A0A915JZU4</accession>
<name>A0A915JZU4_ROMCU</name>
<evidence type="ECO:0000313" key="2">
    <source>
        <dbReference type="WBParaSite" id="nRc.2.0.1.t31168-RA"/>
    </source>
</evidence>